<comment type="subcellular location">
    <subcellularLocation>
        <location evidence="1">Membrane</location>
        <topology evidence="1">Multi-pass membrane protein</topology>
    </subcellularLocation>
</comment>
<evidence type="ECO:0000256" key="3">
    <source>
        <dbReference type="ARBA" id="ARBA00022448"/>
    </source>
</evidence>
<feature type="transmembrane region" description="Helical" evidence="7">
    <location>
        <begin position="188"/>
        <end position="208"/>
    </location>
</feature>
<feature type="transmembrane region" description="Helical" evidence="7">
    <location>
        <begin position="116"/>
        <end position="139"/>
    </location>
</feature>
<dbReference type="PANTHER" id="PTHR42810">
    <property type="entry name" value="PURINE PERMEASE C1399.01C-RELATED"/>
    <property type="match status" value="1"/>
</dbReference>
<keyword evidence="4 7" id="KW-0812">Transmembrane</keyword>
<dbReference type="GO" id="GO:0042907">
    <property type="term" value="F:xanthine transmembrane transporter activity"/>
    <property type="evidence" value="ECO:0007669"/>
    <property type="project" value="TreeGrafter"/>
</dbReference>
<dbReference type="PROSITE" id="PS01116">
    <property type="entry name" value="XANTH_URACIL_PERMASE"/>
    <property type="match status" value="1"/>
</dbReference>
<feature type="transmembrane region" description="Helical" evidence="7">
    <location>
        <begin position="82"/>
        <end position="104"/>
    </location>
</feature>
<sequence length="466" mass="49160">MSDQQNTASDLIYQLEDKPPFLQAIIGAITHLLAIFVPMVTPALIVGTALQLSPETNAYLVSMAMIASGVGTWLQVNRYGMVGSGLLSIQSVNFSFVTVMIAIGTSMRADGVDEELLLSTIFGISFAGAFLVVGSSFILPYLRRVITPTVSGIVVLMIGLSLIKVGIIDFGGGFSAKSSGTFGDYQNIGVGLLVLLVVIGFNCCKSPLLRMGGIAIGLIVGYICALFLGMVDFSQMSKAAFITIPVPFKYGFSFNFAHFLVVAIIYLLSVLEAVGDLTATALVSGQKIQGPEFQSRLKGGVMADGLVSVAASAMSSLPLTTFAQNNGVIQMTGVASRHVGKIIAVILVILGLFPGIGWFFTTIPAPVLGGAMTLMFSMIAIAGIRIILSNGLRRRETLIVATSLGLGLGVSYDPAVFHVLPTSLYALAENPICMGGVTAIILNLIIPISKETEPDDIEESEREEEV</sequence>
<feature type="transmembrane region" description="Helical" evidence="7">
    <location>
        <begin position="342"/>
        <end position="361"/>
    </location>
</feature>
<dbReference type="AlphaFoldDB" id="A0AAU8ZJK2"/>
<evidence type="ECO:0000256" key="7">
    <source>
        <dbReference type="SAM" id="Phobius"/>
    </source>
</evidence>
<feature type="transmembrane region" description="Helical" evidence="7">
    <location>
        <begin position="214"/>
        <end position="231"/>
    </location>
</feature>
<dbReference type="Pfam" id="PF00860">
    <property type="entry name" value="Xan_ur_permease"/>
    <property type="match status" value="1"/>
</dbReference>
<evidence type="ECO:0000256" key="6">
    <source>
        <dbReference type="ARBA" id="ARBA00023136"/>
    </source>
</evidence>
<dbReference type="Proteomes" id="UP000244682">
    <property type="component" value="Chromosome"/>
</dbReference>
<feature type="transmembrane region" description="Helical" evidence="7">
    <location>
        <begin position="20"/>
        <end position="46"/>
    </location>
</feature>
<keyword evidence="5 7" id="KW-1133">Transmembrane helix</keyword>
<evidence type="ECO:0000256" key="5">
    <source>
        <dbReference type="ARBA" id="ARBA00022989"/>
    </source>
</evidence>
<dbReference type="RefSeq" id="WP_108655751.1">
    <property type="nucleotide sequence ID" value="NZ_CP028956.1"/>
</dbReference>
<evidence type="ECO:0000256" key="1">
    <source>
        <dbReference type="ARBA" id="ARBA00004141"/>
    </source>
</evidence>
<dbReference type="InterPro" id="IPR006043">
    <property type="entry name" value="NCS2"/>
</dbReference>
<feature type="transmembrane region" description="Helical" evidence="7">
    <location>
        <begin position="252"/>
        <end position="271"/>
    </location>
</feature>
<evidence type="ECO:0000313" key="8">
    <source>
        <dbReference type="EMBL" id="AWC93204.1"/>
    </source>
</evidence>
<proteinExistence type="inferred from homology"/>
<dbReference type="GO" id="GO:0005886">
    <property type="term" value="C:plasma membrane"/>
    <property type="evidence" value="ECO:0007669"/>
    <property type="project" value="UniProtKB-ARBA"/>
</dbReference>
<organism evidence="8 9">
    <name type="scientific">Morganella morganii</name>
    <name type="common">Proteus morganii</name>
    <dbReference type="NCBI Taxonomy" id="582"/>
    <lineage>
        <taxon>Bacteria</taxon>
        <taxon>Pseudomonadati</taxon>
        <taxon>Pseudomonadota</taxon>
        <taxon>Gammaproteobacteria</taxon>
        <taxon>Enterobacterales</taxon>
        <taxon>Morganellaceae</taxon>
        <taxon>Morganella</taxon>
    </lineage>
</organism>
<gene>
    <name evidence="8" type="ORF">AM380_05910</name>
</gene>
<reference evidence="8 9" key="1">
    <citation type="submission" date="2018-04" db="EMBL/GenBank/DDBJ databases">
        <title>Whole genome sequencing of Morganella morganii AR_0133.</title>
        <authorList>
            <person name="Conlan S."/>
            <person name="Thomas P.J."/>
            <person name="Mullikin J."/>
            <person name="Frank K.M."/>
            <person name="Segre J.A."/>
        </authorList>
    </citation>
    <scope>NUCLEOTIDE SEQUENCE [LARGE SCALE GENOMIC DNA]</scope>
    <source>
        <strain evidence="8 9">AR_0133</strain>
    </source>
</reference>
<keyword evidence="3" id="KW-0813">Transport</keyword>
<accession>A0AAU8ZJK2</accession>
<dbReference type="NCBIfam" id="TIGR00801">
    <property type="entry name" value="ncs2"/>
    <property type="match status" value="1"/>
</dbReference>
<protein>
    <submittedName>
        <fullName evidence="8">Xanthine permease XanP</fullName>
    </submittedName>
</protein>
<feature type="transmembrane region" description="Helical" evidence="7">
    <location>
        <begin position="58"/>
        <end position="76"/>
    </location>
</feature>
<feature type="transmembrane region" description="Helical" evidence="7">
    <location>
        <begin position="145"/>
        <end position="167"/>
    </location>
</feature>
<feature type="transmembrane region" description="Helical" evidence="7">
    <location>
        <begin position="367"/>
        <end position="388"/>
    </location>
</feature>
<evidence type="ECO:0000256" key="2">
    <source>
        <dbReference type="ARBA" id="ARBA00008821"/>
    </source>
</evidence>
<keyword evidence="6 7" id="KW-0472">Membrane</keyword>
<comment type="similarity">
    <text evidence="2">Belongs to the nucleobase:cation symporter-2 (NCS2) (TC 2.A.40) family.</text>
</comment>
<evidence type="ECO:0000313" key="9">
    <source>
        <dbReference type="Proteomes" id="UP000244682"/>
    </source>
</evidence>
<dbReference type="InterPro" id="IPR006042">
    <property type="entry name" value="Xan_ur_permease"/>
</dbReference>
<dbReference type="PANTHER" id="PTHR42810:SF5">
    <property type="entry name" value="XANTHINE PERMEASE XANQ"/>
    <property type="match status" value="1"/>
</dbReference>
<evidence type="ECO:0000256" key="4">
    <source>
        <dbReference type="ARBA" id="ARBA00022692"/>
    </source>
</evidence>
<name>A0AAU8ZJK2_MORMO</name>
<dbReference type="EMBL" id="CP028956">
    <property type="protein sequence ID" value="AWC93204.1"/>
    <property type="molecule type" value="Genomic_DNA"/>
</dbReference>